<keyword evidence="8 14" id="KW-0406">Ion transport</keyword>
<keyword evidence="6 14" id="KW-1133">Transmembrane helix</keyword>
<comment type="function">
    <text evidence="13 14">Fluoride-specific ion channel. Important for reducing fluoride concentration in the cell, thus reducing its toxicity.</text>
</comment>
<gene>
    <name evidence="14" type="primary">fluC</name>
    <name evidence="14" type="synonym">crcB</name>
    <name evidence="15" type="ORF">C7437_10161</name>
</gene>
<dbReference type="GO" id="GO:0140114">
    <property type="term" value="P:cellular detoxification of fluoride"/>
    <property type="evidence" value="ECO:0007669"/>
    <property type="project" value="UniProtKB-UniRule"/>
</dbReference>
<keyword evidence="10 14" id="KW-0407">Ion channel</keyword>
<comment type="similarity">
    <text evidence="11 14">Belongs to the fluoride channel Fluc/FEX (TC 1.A.43) family.</text>
</comment>
<reference evidence="15 16" key="1">
    <citation type="submission" date="2018-06" db="EMBL/GenBank/DDBJ databases">
        <title>Genomic Encyclopedia of Type Strains, Phase IV (KMG-IV): sequencing the most valuable type-strain genomes for metagenomic binning, comparative biology and taxonomic classification.</title>
        <authorList>
            <person name="Goeker M."/>
        </authorList>
    </citation>
    <scope>NUCLEOTIDE SEQUENCE [LARGE SCALE GENOMIC DNA]</scope>
    <source>
        <strain evidence="15 16">DSM 5</strain>
    </source>
</reference>
<dbReference type="Proteomes" id="UP000248646">
    <property type="component" value="Unassembled WGS sequence"/>
</dbReference>
<dbReference type="EMBL" id="QKZI01000001">
    <property type="protein sequence ID" value="PZX06960.1"/>
    <property type="molecule type" value="Genomic_DNA"/>
</dbReference>
<feature type="transmembrane region" description="Helical" evidence="14">
    <location>
        <begin position="112"/>
        <end position="129"/>
    </location>
</feature>
<proteinExistence type="inferred from homology"/>
<dbReference type="InterPro" id="IPR003691">
    <property type="entry name" value="FluC"/>
</dbReference>
<evidence type="ECO:0000313" key="16">
    <source>
        <dbReference type="Proteomes" id="UP000248646"/>
    </source>
</evidence>
<feature type="binding site" evidence="14">
    <location>
        <position position="84"/>
    </location>
    <ligand>
        <name>Na(+)</name>
        <dbReference type="ChEBI" id="CHEBI:29101"/>
        <note>structural</note>
    </ligand>
</feature>
<keyword evidence="5 14" id="KW-0479">Metal-binding</keyword>
<evidence type="ECO:0000256" key="1">
    <source>
        <dbReference type="ARBA" id="ARBA00004651"/>
    </source>
</evidence>
<keyword evidence="2 14" id="KW-0813">Transport</keyword>
<comment type="catalytic activity">
    <reaction evidence="12">
        <text>fluoride(in) = fluoride(out)</text>
        <dbReference type="Rhea" id="RHEA:76159"/>
        <dbReference type="ChEBI" id="CHEBI:17051"/>
    </reaction>
    <physiologicalReaction direction="left-to-right" evidence="12">
        <dbReference type="Rhea" id="RHEA:76160"/>
    </physiologicalReaction>
</comment>
<dbReference type="AlphaFoldDB" id="A0A2W7MJM5"/>
<comment type="activity regulation">
    <text evidence="14">Na(+) is not transported, but it plays an essential structural role and its presence is essential for fluoride channel function.</text>
</comment>
<feature type="transmembrane region" description="Helical" evidence="14">
    <location>
        <begin position="46"/>
        <end position="66"/>
    </location>
</feature>
<dbReference type="Pfam" id="PF02537">
    <property type="entry name" value="CRCB"/>
    <property type="match status" value="1"/>
</dbReference>
<feature type="binding site" evidence="14">
    <location>
        <position position="87"/>
    </location>
    <ligand>
        <name>Na(+)</name>
        <dbReference type="ChEBI" id="CHEBI:29101"/>
        <note>structural</note>
    </ligand>
</feature>
<evidence type="ECO:0000256" key="13">
    <source>
        <dbReference type="ARBA" id="ARBA00049940"/>
    </source>
</evidence>
<evidence type="ECO:0000256" key="7">
    <source>
        <dbReference type="ARBA" id="ARBA00023053"/>
    </source>
</evidence>
<evidence type="ECO:0000256" key="4">
    <source>
        <dbReference type="ARBA" id="ARBA00022692"/>
    </source>
</evidence>
<keyword evidence="7 14" id="KW-0915">Sodium</keyword>
<organism evidence="15 16">
    <name type="scientific">Psychrobacillus insolitus</name>
    <dbReference type="NCBI Taxonomy" id="1461"/>
    <lineage>
        <taxon>Bacteria</taxon>
        <taxon>Bacillati</taxon>
        <taxon>Bacillota</taxon>
        <taxon>Bacilli</taxon>
        <taxon>Bacillales</taxon>
        <taxon>Bacillaceae</taxon>
        <taxon>Psychrobacillus</taxon>
    </lineage>
</organism>
<dbReference type="PANTHER" id="PTHR28259">
    <property type="entry name" value="FLUORIDE EXPORT PROTEIN 1-RELATED"/>
    <property type="match status" value="1"/>
</dbReference>
<feature type="transmembrane region" description="Helical" evidence="14">
    <location>
        <begin position="12"/>
        <end position="34"/>
    </location>
</feature>
<evidence type="ECO:0000256" key="14">
    <source>
        <dbReference type="HAMAP-Rule" id="MF_00454"/>
    </source>
</evidence>
<dbReference type="GO" id="GO:0046872">
    <property type="term" value="F:metal ion binding"/>
    <property type="evidence" value="ECO:0007669"/>
    <property type="project" value="UniProtKB-KW"/>
</dbReference>
<name>A0A2W7MJM5_9BACI</name>
<dbReference type="PANTHER" id="PTHR28259:SF16">
    <property type="entry name" value="FLUORIDE-SPECIFIC ION CHANNEL FLUC 2"/>
    <property type="match status" value="1"/>
</dbReference>
<evidence type="ECO:0000313" key="15">
    <source>
        <dbReference type="EMBL" id="PZX06960.1"/>
    </source>
</evidence>
<feature type="transmembrane region" description="Helical" evidence="14">
    <location>
        <begin position="73"/>
        <end position="92"/>
    </location>
</feature>
<keyword evidence="9 14" id="KW-0472">Membrane</keyword>
<keyword evidence="16" id="KW-1185">Reference proteome</keyword>
<dbReference type="HAMAP" id="MF_00454">
    <property type="entry name" value="FluC"/>
    <property type="match status" value="1"/>
</dbReference>
<evidence type="ECO:0000256" key="6">
    <source>
        <dbReference type="ARBA" id="ARBA00022989"/>
    </source>
</evidence>
<evidence type="ECO:0000256" key="10">
    <source>
        <dbReference type="ARBA" id="ARBA00023303"/>
    </source>
</evidence>
<sequence length="131" mass="14515">MELRIDKRGGRMTVFHLIAVGAGGFLGAISRYYIARKLNKTVEDNHLPVGTLLVNLIGSFLLGFIVSVGVDGLYILFIGTGFLGAFTTFSTFNKELYTLKKFPGKWFMYFSYTYVGGIIFGLLGYLFGISI</sequence>
<accession>A0A2W7MJM5</accession>
<evidence type="ECO:0000256" key="3">
    <source>
        <dbReference type="ARBA" id="ARBA00022475"/>
    </source>
</evidence>
<evidence type="ECO:0000256" key="8">
    <source>
        <dbReference type="ARBA" id="ARBA00023065"/>
    </source>
</evidence>
<comment type="caution">
    <text evidence="15">The sequence shown here is derived from an EMBL/GenBank/DDBJ whole genome shotgun (WGS) entry which is preliminary data.</text>
</comment>
<evidence type="ECO:0000256" key="11">
    <source>
        <dbReference type="ARBA" id="ARBA00035120"/>
    </source>
</evidence>
<keyword evidence="4 14" id="KW-0812">Transmembrane</keyword>
<keyword evidence="3 14" id="KW-1003">Cell membrane</keyword>
<evidence type="ECO:0000256" key="9">
    <source>
        <dbReference type="ARBA" id="ARBA00023136"/>
    </source>
</evidence>
<evidence type="ECO:0000256" key="12">
    <source>
        <dbReference type="ARBA" id="ARBA00035585"/>
    </source>
</evidence>
<comment type="subcellular location">
    <subcellularLocation>
        <location evidence="1 14">Cell membrane</location>
        <topology evidence="1 14">Multi-pass membrane protein</topology>
    </subcellularLocation>
</comment>
<evidence type="ECO:0000256" key="5">
    <source>
        <dbReference type="ARBA" id="ARBA00022723"/>
    </source>
</evidence>
<dbReference type="GO" id="GO:0005886">
    <property type="term" value="C:plasma membrane"/>
    <property type="evidence" value="ECO:0007669"/>
    <property type="project" value="UniProtKB-SubCell"/>
</dbReference>
<dbReference type="GO" id="GO:0062054">
    <property type="term" value="F:fluoride channel activity"/>
    <property type="evidence" value="ECO:0007669"/>
    <property type="project" value="UniProtKB-UniRule"/>
</dbReference>
<evidence type="ECO:0000256" key="2">
    <source>
        <dbReference type="ARBA" id="ARBA00022448"/>
    </source>
</evidence>
<protein>
    <recommendedName>
        <fullName evidence="14">Fluoride-specific ion channel FluC</fullName>
    </recommendedName>
</protein>